<protein>
    <submittedName>
        <fullName evidence="1">Uncharacterized protein</fullName>
    </submittedName>
</protein>
<organism evidence="1 2">
    <name type="scientific">Saprospira grandis (strain Lewin)</name>
    <dbReference type="NCBI Taxonomy" id="984262"/>
    <lineage>
        <taxon>Bacteria</taxon>
        <taxon>Pseudomonadati</taxon>
        <taxon>Bacteroidota</taxon>
        <taxon>Saprospiria</taxon>
        <taxon>Saprospirales</taxon>
        <taxon>Saprospiraceae</taxon>
        <taxon>Saprospira</taxon>
    </lineage>
</organism>
<dbReference type="HOGENOM" id="CLU_3296315_0_0_10"/>
<accession>H6L4F8</accession>
<dbReference type="KEGG" id="sgn:SGRA_0092"/>
<keyword evidence="2" id="KW-1185">Reference proteome</keyword>
<dbReference type="Proteomes" id="UP000007519">
    <property type="component" value="Chromosome"/>
</dbReference>
<evidence type="ECO:0000313" key="1">
    <source>
        <dbReference type="EMBL" id="AFC22837.1"/>
    </source>
</evidence>
<evidence type="ECO:0000313" key="2">
    <source>
        <dbReference type="Proteomes" id="UP000007519"/>
    </source>
</evidence>
<dbReference type="EMBL" id="CP002831">
    <property type="protein sequence ID" value="AFC22837.1"/>
    <property type="molecule type" value="Genomic_DNA"/>
</dbReference>
<sequence length="40" mass="4502">MVQKSCIGLLFFQEMLANSCQGPIVGKKLLLDNYLLILFV</sequence>
<name>H6L4F8_SAPGL</name>
<reference evidence="1 2" key="1">
    <citation type="journal article" date="2012" name="Stand. Genomic Sci.">
        <title>Complete genome sequencing and analysis of Saprospira grandis str. Lewin, a predatory marine bacterium.</title>
        <authorList>
            <person name="Saw J.H."/>
            <person name="Yuryev A."/>
            <person name="Kanbe M."/>
            <person name="Hou S."/>
            <person name="Young A.G."/>
            <person name="Aizawa S."/>
            <person name="Alam M."/>
        </authorList>
    </citation>
    <scope>NUCLEOTIDE SEQUENCE [LARGE SCALE GENOMIC DNA]</scope>
    <source>
        <strain evidence="1 2">Lewin</strain>
    </source>
</reference>
<dbReference type="AlphaFoldDB" id="H6L4F8"/>
<gene>
    <name evidence="1" type="ordered locus">SGRA_0092</name>
</gene>
<proteinExistence type="predicted"/>